<protein>
    <submittedName>
        <fullName evidence="1">Uncharacterized protein</fullName>
    </submittedName>
</protein>
<evidence type="ECO:0000313" key="1">
    <source>
        <dbReference type="EMBL" id="MCK1786739.1"/>
    </source>
</evidence>
<dbReference type="Proteomes" id="UP001317085">
    <property type="component" value="Unassembled WGS sequence"/>
</dbReference>
<keyword evidence="2" id="KW-1185">Reference proteome</keyword>
<sequence length="75" mass="8331">MPTTLDVLKHGRAQRLAADGQLISALFNHLKSGDSTTVQVPEHSSLGCWLQLYRRALSRPHLRAWAMRLPVDLAG</sequence>
<reference evidence="1 2" key="1">
    <citation type="submission" date="2022-02" db="EMBL/GenBank/DDBJ databases">
        <title>Comparative genomics of the first Antarctic Pseudomonas spp. capable of biotransforming 2,4,6-Trinitrotoluene.</title>
        <authorList>
            <person name="Cabrera M.A."/>
            <person name="Marquez S.L."/>
            <person name="Perez-Donoso J.M."/>
        </authorList>
    </citation>
    <scope>NUCLEOTIDE SEQUENCE [LARGE SCALE GENOMIC DNA]</scope>
    <source>
        <strain evidence="1 2">TNT11</strain>
    </source>
</reference>
<proteinExistence type="predicted"/>
<dbReference type="EMBL" id="JAKNRV010000247">
    <property type="protein sequence ID" value="MCK1786739.1"/>
    <property type="molecule type" value="Genomic_DNA"/>
</dbReference>
<evidence type="ECO:0000313" key="2">
    <source>
        <dbReference type="Proteomes" id="UP001317085"/>
    </source>
</evidence>
<name>A0ABT0ELY2_9PSED</name>
<organism evidence="1 2">
    <name type="scientific">Pseudomonas emilianonis</name>
    <dbReference type="NCBI Taxonomy" id="2915812"/>
    <lineage>
        <taxon>Bacteria</taxon>
        <taxon>Pseudomonadati</taxon>
        <taxon>Pseudomonadota</taxon>
        <taxon>Gammaproteobacteria</taxon>
        <taxon>Pseudomonadales</taxon>
        <taxon>Pseudomonadaceae</taxon>
        <taxon>Pseudomonas</taxon>
    </lineage>
</organism>
<comment type="caution">
    <text evidence="1">The sequence shown here is derived from an EMBL/GenBank/DDBJ whole genome shotgun (WGS) entry which is preliminary data.</text>
</comment>
<accession>A0ABT0ELY2</accession>
<gene>
    <name evidence="1" type="ORF">L9Z73_21010</name>
</gene>
<dbReference type="RefSeq" id="WP_247404989.1">
    <property type="nucleotide sequence ID" value="NZ_JAKNRV010000247.1"/>
</dbReference>
<feature type="non-terminal residue" evidence="1">
    <location>
        <position position="75"/>
    </location>
</feature>